<dbReference type="Proteomes" id="UP000754750">
    <property type="component" value="Unassembled WGS sequence"/>
</dbReference>
<dbReference type="EMBL" id="SVNY01000001">
    <property type="protein sequence ID" value="MBE6832437.1"/>
    <property type="molecule type" value="Genomic_DNA"/>
</dbReference>
<name>A0A928KW23_9FIRM</name>
<evidence type="ECO:0000313" key="2">
    <source>
        <dbReference type="Proteomes" id="UP000754750"/>
    </source>
</evidence>
<dbReference type="RefSeq" id="WP_326839891.1">
    <property type="nucleotide sequence ID" value="NZ_SVNY01000001.1"/>
</dbReference>
<dbReference type="AlphaFoldDB" id="A0A928KW23"/>
<reference evidence="1" key="1">
    <citation type="submission" date="2019-04" db="EMBL/GenBank/DDBJ databases">
        <title>Evolution of Biomass-Degrading Anaerobic Consortia Revealed by Metagenomics.</title>
        <authorList>
            <person name="Peng X."/>
        </authorList>
    </citation>
    <scope>NUCLEOTIDE SEQUENCE</scope>
    <source>
        <strain evidence="1">SIG551</strain>
    </source>
</reference>
<comment type="caution">
    <text evidence="1">The sequence shown here is derived from an EMBL/GenBank/DDBJ whole genome shotgun (WGS) entry which is preliminary data.</text>
</comment>
<proteinExistence type="predicted"/>
<organism evidence="1 2">
    <name type="scientific">Faecalispora sporosphaeroides</name>
    <dbReference type="NCBI Taxonomy" id="1549"/>
    <lineage>
        <taxon>Bacteria</taxon>
        <taxon>Bacillati</taxon>
        <taxon>Bacillota</taxon>
        <taxon>Clostridia</taxon>
        <taxon>Eubacteriales</taxon>
        <taxon>Oscillospiraceae</taxon>
        <taxon>Faecalispora</taxon>
    </lineage>
</organism>
<sequence length="114" mass="13437">MIELDYIEIDGLLYPNIALDDEELYSDLGKYGNLRLKYLHEQKSEMYRELLFSGKLARHCDYMEKSAFDMAERIRGQYLEQNPPPLEDTLARIQVFTLAQDIADECVLHDLIYK</sequence>
<protein>
    <submittedName>
        <fullName evidence="1">TnpV protein</fullName>
    </submittedName>
</protein>
<evidence type="ECO:0000313" key="1">
    <source>
        <dbReference type="EMBL" id="MBE6832437.1"/>
    </source>
</evidence>
<dbReference type="InterPro" id="IPR026989">
    <property type="entry name" value="TnpV"/>
</dbReference>
<dbReference type="Pfam" id="PF14198">
    <property type="entry name" value="TnpV"/>
    <property type="match status" value="1"/>
</dbReference>
<accession>A0A928KW23</accession>
<gene>
    <name evidence="1" type="ORF">E7512_02435</name>
</gene>